<dbReference type="EMBL" id="MT142503">
    <property type="protein sequence ID" value="QJA83080.1"/>
    <property type="molecule type" value="Genomic_DNA"/>
</dbReference>
<dbReference type="EMBL" id="MT141511">
    <property type="protein sequence ID" value="QJA64051.1"/>
    <property type="molecule type" value="Genomic_DNA"/>
</dbReference>
<gene>
    <name evidence="2" type="ORF">MM415A00315_0005</name>
    <name evidence="1" type="ORF">MM415B00552_0041</name>
</gene>
<sequence length="98" mass="11358">MTKRSLYQCFNCKVIDKIYCSMGHRLVKYSSDGTINKALLIRGDPLELSVCQGCPDYDEMGPPVKKEDRGWMDLPSGKIEFQVRYNHRKKSKVGKWIK</sequence>
<protein>
    <submittedName>
        <fullName evidence="1">Uncharacterized protein</fullName>
    </submittedName>
</protein>
<reference evidence="1" key="1">
    <citation type="submission" date="2020-03" db="EMBL/GenBank/DDBJ databases">
        <title>The deep terrestrial virosphere.</title>
        <authorList>
            <person name="Holmfeldt K."/>
            <person name="Nilsson E."/>
            <person name="Simone D."/>
            <person name="Lopez-Fernandez M."/>
            <person name="Wu X."/>
            <person name="de Brujin I."/>
            <person name="Lundin D."/>
            <person name="Andersson A."/>
            <person name="Bertilsson S."/>
            <person name="Dopson M."/>
        </authorList>
    </citation>
    <scope>NUCLEOTIDE SEQUENCE</scope>
    <source>
        <strain evidence="2">MM415A00315</strain>
        <strain evidence="1">MM415B00552</strain>
    </source>
</reference>
<name>A0A6M3J4I8_9ZZZZ</name>
<proteinExistence type="predicted"/>
<dbReference type="AlphaFoldDB" id="A0A6M3J4I8"/>
<organism evidence="1">
    <name type="scientific">viral metagenome</name>
    <dbReference type="NCBI Taxonomy" id="1070528"/>
    <lineage>
        <taxon>unclassified sequences</taxon>
        <taxon>metagenomes</taxon>
        <taxon>organismal metagenomes</taxon>
    </lineage>
</organism>
<evidence type="ECO:0000313" key="2">
    <source>
        <dbReference type="EMBL" id="QJA83080.1"/>
    </source>
</evidence>
<accession>A0A6M3J4I8</accession>
<evidence type="ECO:0000313" key="1">
    <source>
        <dbReference type="EMBL" id="QJA64051.1"/>
    </source>
</evidence>